<protein>
    <submittedName>
        <fullName evidence="1">Uncharacterized protein</fullName>
    </submittedName>
</protein>
<evidence type="ECO:0000313" key="1">
    <source>
        <dbReference type="EMBL" id="TNN70017.1"/>
    </source>
</evidence>
<keyword evidence="2" id="KW-1185">Reference proteome</keyword>
<sequence length="168" mass="18357">MGLISIPRSLSLSPCLKNSSMILSVHCRYTARGFVGLLRSAQCTMFLNTCAQKTGKPEKFRRVSRSGRGVYIECRSGQQDVSGLGDIGSVEAVVVGHVGVVVVLQGHHLVRISIVPQEDFRSTITTQWDGDVFTLASASSCSVFTPNRGMVEEFERLELCVSFFTPLI</sequence>
<name>A0A4Z2HWE5_9TELE</name>
<accession>A0A4Z2HWE5</accession>
<comment type="caution">
    <text evidence="1">The sequence shown here is derived from an EMBL/GenBank/DDBJ whole genome shotgun (WGS) entry which is preliminary data.</text>
</comment>
<reference evidence="1 2" key="1">
    <citation type="submission" date="2019-03" db="EMBL/GenBank/DDBJ databases">
        <title>First draft genome of Liparis tanakae, snailfish: a comprehensive survey of snailfish specific genes.</title>
        <authorList>
            <person name="Kim W."/>
            <person name="Song I."/>
            <person name="Jeong J.-H."/>
            <person name="Kim D."/>
            <person name="Kim S."/>
            <person name="Ryu S."/>
            <person name="Song J.Y."/>
            <person name="Lee S.K."/>
        </authorList>
    </citation>
    <scope>NUCLEOTIDE SEQUENCE [LARGE SCALE GENOMIC DNA]</scope>
    <source>
        <tissue evidence="1">Muscle</tissue>
    </source>
</reference>
<proteinExistence type="predicted"/>
<dbReference type="Proteomes" id="UP000314294">
    <property type="component" value="Unassembled WGS sequence"/>
</dbReference>
<dbReference type="EMBL" id="SRLO01000168">
    <property type="protein sequence ID" value="TNN70017.1"/>
    <property type="molecule type" value="Genomic_DNA"/>
</dbReference>
<organism evidence="1 2">
    <name type="scientific">Liparis tanakae</name>
    <name type="common">Tanaka's snailfish</name>
    <dbReference type="NCBI Taxonomy" id="230148"/>
    <lineage>
        <taxon>Eukaryota</taxon>
        <taxon>Metazoa</taxon>
        <taxon>Chordata</taxon>
        <taxon>Craniata</taxon>
        <taxon>Vertebrata</taxon>
        <taxon>Euteleostomi</taxon>
        <taxon>Actinopterygii</taxon>
        <taxon>Neopterygii</taxon>
        <taxon>Teleostei</taxon>
        <taxon>Neoteleostei</taxon>
        <taxon>Acanthomorphata</taxon>
        <taxon>Eupercaria</taxon>
        <taxon>Perciformes</taxon>
        <taxon>Cottioidei</taxon>
        <taxon>Cottales</taxon>
        <taxon>Liparidae</taxon>
        <taxon>Liparis</taxon>
    </lineage>
</organism>
<evidence type="ECO:0000313" key="2">
    <source>
        <dbReference type="Proteomes" id="UP000314294"/>
    </source>
</evidence>
<dbReference type="AlphaFoldDB" id="A0A4Z2HWE5"/>
<gene>
    <name evidence="1" type="ORF">EYF80_019693</name>
</gene>